<name>A0A7Z0IM93_9ACTN</name>
<comment type="caution">
    <text evidence="1">The sequence shown here is derived from an EMBL/GenBank/DDBJ whole genome shotgun (WGS) entry which is preliminary data.</text>
</comment>
<evidence type="ECO:0008006" key="3">
    <source>
        <dbReference type="Google" id="ProtNLM"/>
    </source>
</evidence>
<dbReference type="AlphaFoldDB" id="A0A7Z0IM93"/>
<dbReference type="RefSeq" id="WP_179446162.1">
    <property type="nucleotide sequence ID" value="NZ_JACBZS010000001.1"/>
</dbReference>
<protein>
    <recommendedName>
        <fullName evidence="3">DUF3046 domain-containing protein</fullName>
    </recommendedName>
</protein>
<gene>
    <name evidence="1" type="ORF">GGQ54_003059</name>
</gene>
<dbReference type="InterPro" id="IPR021408">
    <property type="entry name" value="DUF3046"/>
</dbReference>
<accession>A0A7Z0IM93</accession>
<organism evidence="1 2">
    <name type="scientific">Naumannella cuiyingiana</name>
    <dbReference type="NCBI Taxonomy" id="1347891"/>
    <lineage>
        <taxon>Bacteria</taxon>
        <taxon>Bacillati</taxon>
        <taxon>Actinomycetota</taxon>
        <taxon>Actinomycetes</taxon>
        <taxon>Propionibacteriales</taxon>
        <taxon>Propionibacteriaceae</taxon>
        <taxon>Naumannella</taxon>
    </lineage>
</organism>
<dbReference type="Proteomes" id="UP000527616">
    <property type="component" value="Unassembled WGS sequence"/>
</dbReference>
<evidence type="ECO:0000313" key="2">
    <source>
        <dbReference type="Proteomes" id="UP000527616"/>
    </source>
</evidence>
<dbReference type="EMBL" id="JACBZS010000001">
    <property type="protein sequence ID" value="NYI72499.1"/>
    <property type="molecule type" value="Genomic_DNA"/>
</dbReference>
<dbReference type="Pfam" id="PF11248">
    <property type="entry name" value="DUF3046"/>
    <property type="match status" value="1"/>
</dbReference>
<reference evidence="1 2" key="1">
    <citation type="submission" date="2020-07" db="EMBL/GenBank/DDBJ databases">
        <title>Sequencing the genomes of 1000 actinobacteria strains.</title>
        <authorList>
            <person name="Klenk H.-P."/>
        </authorList>
    </citation>
    <scope>NUCLEOTIDE SEQUENCE [LARGE SCALE GENOMIC DNA]</scope>
    <source>
        <strain evidence="1 2">DSM 103164</strain>
    </source>
</reference>
<sequence length="63" mass="7268">MRETELWERLDRHLGAAYSHVWAAQTVLPDLGRTVEEAIAVGVPFKRIWRAVWLALELPASER</sequence>
<evidence type="ECO:0000313" key="1">
    <source>
        <dbReference type="EMBL" id="NYI72499.1"/>
    </source>
</evidence>
<proteinExistence type="predicted"/>
<keyword evidence="2" id="KW-1185">Reference proteome</keyword>